<dbReference type="Proteomes" id="UP001057279">
    <property type="component" value="Linkage Group LG18"/>
</dbReference>
<comment type="caution">
    <text evidence="1">The sequence shown here is derived from an EMBL/GenBank/DDBJ whole genome shotgun (WGS) entry which is preliminary data.</text>
</comment>
<evidence type="ECO:0000313" key="1">
    <source>
        <dbReference type="EMBL" id="KAI4567109.1"/>
    </source>
</evidence>
<accession>A0ACB9UGT0</accession>
<organism evidence="1 2">
    <name type="scientific">Ovis ammon polii x Ovis aries</name>
    <dbReference type="NCBI Taxonomy" id="2918886"/>
    <lineage>
        <taxon>Eukaryota</taxon>
        <taxon>Metazoa</taxon>
        <taxon>Chordata</taxon>
        <taxon>Craniata</taxon>
        <taxon>Vertebrata</taxon>
        <taxon>Euteleostomi</taxon>
        <taxon>Mammalia</taxon>
        <taxon>Eutheria</taxon>
        <taxon>Laurasiatheria</taxon>
        <taxon>Artiodactyla</taxon>
        <taxon>Ruminantia</taxon>
        <taxon>Pecora</taxon>
        <taxon>Bovidae</taxon>
        <taxon>Caprinae</taxon>
        <taxon>Ovis</taxon>
    </lineage>
</organism>
<protein>
    <submittedName>
        <fullName evidence="1">Uncharacterized protein</fullName>
    </submittedName>
</protein>
<evidence type="ECO:0000313" key="2">
    <source>
        <dbReference type="Proteomes" id="UP001057279"/>
    </source>
</evidence>
<sequence length="1974" mass="216329">SAANRCKKAQVKSCTECIRVDKDCAYCTDEVFKERRCNTQAELLAAGCRLQSVVVMESSYEIMEVPGVGGRGRQAQGQLLTGCYGVPWLSGLSIRSGEALQPAVLLPWAQERQIDTTLRRSQVSPQALRVRLRPGEERHFELQVFEPLESPMDLYILMDFSNSMSDDLDNLKKMGQDLAQVLRQLTSDYTIGFGKFVDKVSVPQTDMRPEKLKEPWPNSDPPFSFKNVISLTEDVEEFRNKLKGERISGNLDAPEGGFDAILQTAVCTRDIGWRPDSTHLLVFSTESAFHYEADGANVLAGIMRRNDEECHLDPTGTYTQYKMQDYPSVPTLVRLLGQHNIIPIFAVTNYSYSYYERLSSYFPVSSLGVLQEDSSNIVDLLQEAFNRIRSNLDIRALDSPRGLRTEVTSRMFQKTDTGSFFIRRGEVGTYQVQLRAIEDLDGAHVCQLPEADQKGTIHLKPSFSNGLRMDVGVICDVCSCELQKEERSSRCSFHGDFMCGHCVCHEGCGKTCNCSTGSQSDLQPCRREGEDKVCSGRGECQCGHCVCYGEGRYEGQFCEYDNFQCPRTSGFLCNDRGRCSMGQCVCEPGWTGLSCDCPLSNATCIDSNGGLCNGRGYCECGRCHCNQQSLYTDTVCEINYSAIRLGLCEDLRSCVQCQAWGTGEKKGRTCEECSFKVKMVDELKKAEEVVEHCSFRDEDDDCTYSYTVEGDSAPGPNSTVLVQRRKGEPAGWQGWAWVACQACFRGMALAPSSSSFLPRMPPGHLLVAHPPAHLPPSVPGHMVGFKEDHYMLRENLMASDHLDTPLLRSGNLKGRDTVRWKITNNVQRPGFASHAAGINPSELVPYGLSLRLARLCTENLLKPGTRECDQLRQEVEENVRSWSPAAGGSGPGVRRVTGTRGSLPDGLTLPTHPAPRQDHTIVDTVLMAPRSAKQALLKLTEKHVEQGAFHELKVAPGYYTLTADQDARGMVEFQEGVELVDVRVPLFIRPEDDDEKQLLVEAIDVPVGTATLGRRLVNITIIKEQASGIVSFEQPEYLVSSGEHVARIPVVRRILDSGKSQVSYRTQDNTAKGNRDYIPMEGELLFQPGETWKELQVKLLELQEMDSLLRGPQTRRFYIQLSNPKFGARLGQPQSATVIIGDRDELDRNLMNQTVSSPPPPRGDLGAPQNPNAKAAGSRKIHFNWLPPPGKPTGYRVKYWIQGDSESEAHLLDSKVPSVELTNLYPYCDYEMKVCAYGAQGEGPYSSPVSCRTHQEVPSEPGRLAFNVVSSTVTQLSWAEPAETNGEITAYEVCYGLVNEDNRPIGPMKKVLVDGPKKRTLLIENLRESQPYRYTVKARNGAGWGPEREAIINLATQPKRPMSSEQGAGRHRVDRDGQGPEIWALAHLPPTPQSPSSLTSPSWTPRVGRTTRASSCCGWKFEPLLGEELDLRRVTWRLPPELIPRLSAGSRRSSDSGPPGDGTADGGARGASGEGEHLVNGRMDFAFPGSANSLHRMTVSTAAHGAHLSPQLSHRMLSTSSTLTRDYHSLTRTEHSHSATLPRDYSTLTSLSSQSECRLLPGPPASPSSLPAPGGVTGAAVPRCPPSNTHTCPSSLMFCPALGLPPIWEHGRSRLPLSWALGSRSRAQMNGAPRSEDSRDSIILAGQPAAPSWGPGSSRLAAGVPNTPTRLVFSALGPTSLKVSWQEPQCERALQGYSVEYQLLNGGELHRLNIPSPSQTSVVVEDLLPNHSYVFRVRAQSQEGWGPEREGVITIESQVHPQSPLCPLPGSAFTLSTPSAPGPLVFTALSPDSLQLSWERPRRPDGDILGYLVTCEMAHGGGAAHPGLGGGGGGCGQGAAEAERHLPCPEPATTFLVDGDSPESRLTVPGLSENVPYKFKVQAKTTQGFGPERPFPQLGGHLGLFQHPASGEYSSITTHSSTTEPFLLDGLTLGSQHLEASGSLTRHVTQEFVSRTLTTSGTLSTHVDQQFFQT</sequence>
<name>A0ACB9UGT0_9CETA</name>
<gene>
    <name evidence="1" type="ORF">MJG53_021074</name>
</gene>
<proteinExistence type="predicted"/>
<feature type="non-terminal residue" evidence="1">
    <location>
        <position position="1"/>
    </location>
</feature>
<dbReference type="EMBL" id="CM043043">
    <property type="protein sequence ID" value="KAI4567109.1"/>
    <property type="molecule type" value="Genomic_DNA"/>
</dbReference>
<keyword evidence="2" id="KW-1185">Reference proteome</keyword>
<reference evidence="1" key="1">
    <citation type="submission" date="2022-03" db="EMBL/GenBank/DDBJ databases">
        <title>Genomic analyses of argali, domestic sheep and their hybrids provide insights into chromosomal evolution, heterosis and genetic basis of agronomic traits.</title>
        <authorList>
            <person name="Li M."/>
        </authorList>
    </citation>
    <scope>NUCLEOTIDE SEQUENCE</scope>
    <source>
        <strain evidence="1">F1 hybrid</strain>
    </source>
</reference>